<evidence type="ECO:0000313" key="2">
    <source>
        <dbReference type="Proteomes" id="UP000237466"/>
    </source>
</evidence>
<organism evidence="1 2">
    <name type="scientific">Vibrio vulnificus</name>
    <dbReference type="NCBI Taxonomy" id="672"/>
    <lineage>
        <taxon>Bacteria</taxon>
        <taxon>Pseudomonadati</taxon>
        <taxon>Pseudomonadota</taxon>
        <taxon>Gammaproteobacteria</taxon>
        <taxon>Vibrionales</taxon>
        <taxon>Vibrionaceae</taxon>
        <taxon>Vibrio</taxon>
    </lineage>
</organism>
<reference evidence="1 2" key="1">
    <citation type="journal article" date="2018" name="Front. Microbiol.">
        <title>Phylogeny of Vibrio vulnificus from the Analysis of the Core-Genome: Implications for Intra-Species Taxonomy.</title>
        <authorList>
            <person name="Roig F.J."/>
            <person name="Gonzalez-Candelas F."/>
            <person name="Sanjuan E."/>
            <person name="Fouz B."/>
            <person name="Feil E.J."/>
            <person name="Llorens C."/>
            <person name="Baker-Austin C."/>
            <person name="Oliver J.D."/>
            <person name="Danin-Poleg Y."/>
            <person name="Gibas C.J."/>
            <person name="Kashi Y."/>
            <person name="Gulig P.A."/>
            <person name="Morrison S.S."/>
            <person name="Amaro C."/>
        </authorList>
    </citation>
    <scope>NUCLEOTIDE SEQUENCE [LARGE SCALE GENOMIC DNA]</scope>
    <source>
        <strain evidence="1 2">CECT4608</strain>
    </source>
</reference>
<dbReference type="RefSeq" id="WP_103200626.1">
    <property type="nucleotide sequence ID" value="NZ_PDGH01000101.1"/>
</dbReference>
<dbReference type="Proteomes" id="UP000237466">
    <property type="component" value="Unassembled WGS sequence"/>
</dbReference>
<sequence length="173" mass="18947">MEEERITVEGYKVIHHANQVIPHVRVVDAEPAIKRIESAMGDLVLQGKPKFICIEGQSGSGKTSLSLALTSDGMNVKFISTIEELEKADKSVEHRMFKTSIAHLLGDQSVTYVIDELGIADADCAPILKSHLEQGGVLVALLQDKRDLTFDIGIEPVWFRLNGTPGTLDLVNL</sequence>
<evidence type="ECO:0000313" key="1">
    <source>
        <dbReference type="EMBL" id="POB47283.1"/>
    </source>
</evidence>
<dbReference type="InterPro" id="IPR027417">
    <property type="entry name" value="P-loop_NTPase"/>
</dbReference>
<name>A0A2S3R2G0_VIBVL</name>
<dbReference type="EMBL" id="PDGH01000101">
    <property type="protein sequence ID" value="POB47283.1"/>
    <property type="molecule type" value="Genomic_DNA"/>
</dbReference>
<dbReference type="AlphaFoldDB" id="A0A2S3R2G0"/>
<dbReference type="SUPFAM" id="SSF52540">
    <property type="entry name" value="P-loop containing nucleoside triphosphate hydrolases"/>
    <property type="match status" value="1"/>
</dbReference>
<protein>
    <submittedName>
        <fullName evidence="1">Uncharacterized protein</fullName>
    </submittedName>
</protein>
<comment type="caution">
    <text evidence="1">The sequence shown here is derived from an EMBL/GenBank/DDBJ whole genome shotgun (WGS) entry which is preliminary data.</text>
</comment>
<accession>A0A2S3R2G0</accession>
<gene>
    <name evidence="1" type="ORF">CRN52_14475</name>
</gene>
<proteinExistence type="predicted"/>